<protein>
    <recommendedName>
        <fullName evidence="1">Mutator-like transposase domain-containing protein</fullName>
    </recommendedName>
</protein>
<dbReference type="KEGG" id="api:107882991"/>
<dbReference type="Proteomes" id="UP000007819">
    <property type="component" value="Chromosome A1"/>
</dbReference>
<name>A0A8R2JMH2_ACYPI</name>
<accession>A0A8R2JMH2</accession>
<dbReference type="Pfam" id="PF20700">
    <property type="entry name" value="Mutator"/>
    <property type="match status" value="1"/>
</dbReference>
<keyword evidence="3" id="KW-1185">Reference proteome</keyword>
<dbReference type="AlphaFoldDB" id="A0A8R2JMH2"/>
<evidence type="ECO:0000313" key="3">
    <source>
        <dbReference type="Proteomes" id="UP000007819"/>
    </source>
</evidence>
<reference evidence="3" key="1">
    <citation type="submission" date="2010-06" db="EMBL/GenBank/DDBJ databases">
        <authorList>
            <person name="Jiang H."/>
            <person name="Abraham K."/>
            <person name="Ali S."/>
            <person name="Alsbrooks S.L."/>
            <person name="Anim B.N."/>
            <person name="Anosike U.S."/>
            <person name="Attaway T."/>
            <person name="Bandaranaike D.P."/>
            <person name="Battles P.K."/>
            <person name="Bell S.N."/>
            <person name="Bell A.V."/>
            <person name="Beltran B."/>
            <person name="Bickham C."/>
            <person name="Bustamante Y."/>
            <person name="Caleb T."/>
            <person name="Canada A."/>
            <person name="Cardenas V."/>
            <person name="Carter K."/>
            <person name="Chacko J."/>
            <person name="Chandrabose M.N."/>
            <person name="Chavez D."/>
            <person name="Chavez A."/>
            <person name="Chen L."/>
            <person name="Chu H.-S."/>
            <person name="Claassen K.J."/>
            <person name="Cockrell R."/>
            <person name="Collins M."/>
            <person name="Cooper J.A."/>
            <person name="Cree A."/>
            <person name="Curry S.M."/>
            <person name="Da Y."/>
            <person name="Dao M.D."/>
            <person name="Das B."/>
            <person name="Davila M.-L."/>
            <person name="Davy-Carroll L."/>
            <person name="Denson S."/>
            <person name="Dinh H."/>
            <person name="Ebong V.E."/>
            <person name="Edwards J.R."/>
            <person name="Egan A."/>
            <person name="El-Daye J."/>
            <person name="Escobedo L."/>
            <person name="Fernandez S."/>
            <person name="Fernando P.R."/>
            <person name="Flagg N."/>
            <person name="Forbes L.D."/>
            <person name="Fowler R.G."/>
            <person name="Fu Q."/>
            <person name="Gabisi R.A."/>
            <person name="Ganer J."/>
            <person name="Garbino Pronczuk A."/>
            <person name="Garcia R.M."/>
            <person name="Garner T."/>
            <person name="Garrett T.E."/>
            <person name="Gonzalez D.A."/>
            <person name="Hamid H."/>
            <person name="Hawkins E.S."/>
            <person name="Hirani K."/>
            <person name="Hogues M.E."/>
            <person name="Hollins B."/>
            <person name="Hsiao C.-H."/>
            <person name="Jabil R."/>
            <person name="James M.L."/>
            <person name="Jhangiani S.N."/>
            <person name="Johnson B."/>
            <person name="Johnson Q."/>
            <person name="Joshi V."/>
            <person name="Kalu J.B."/>
            <person name="Kam C."/>
            <person name="Kashfia A."/>
            <person name="Keebler J."/>
            <person name="Kisamo H."/>
            <person name="Kovar C.L."/>
            <person name="Lago L.A."/>
            <person name="Lai C.-Y."/>
            <person name="Laidlaw J."/>
            <person name="Lara F."/>
            <person name="Le T.-K."/>
            <person name="Lee S.L."/>
            <person name="Legall F.H."/>
            <person name="Lemon S.J."/>
            <person name="Lewis L.R."/>
            <person name="Li B."/>
            <person name="Liu Y."/>
            <person name="Liu Y.-S."/>
            <person name="Lopez J."/>
            <person name="Lozado R.J."/>
            <person name="Lu J."/>
            <person name="Madu R.C."/>
            <person name="Maheshwari M."/>
            <person name="Maheshwari R."/>
            <person name="Malloy K."/>
            <person name="Martinez E."/>
            <person name="Mathew T."/>
            <person name="Mercado I.C."/>
            <person name="Mercado C."/>
            <person name="Meyer B."/>
            <person name="Montgomery K."/>
            <person name="Morgan M.B."/>
            <person name="Munidasa M."/>
            <person name="Nazareth L.V."/>
            <person name="Nelson J."/>
            <person name="Ng B.M."/>
            <person name="Nguyen N.B."/>
            <person name="Nguyen P.Q."/>
            <person name="Nguyen T."/>
            <person name="Obregon M."/>
            <person name="Okwuonu G.O."/>
            <person name="Onwere C.G."/>
            <person name="Orozco G."/>
            <person name="Parra A."/>
            <person name="Patel S."/>
            <person name="Patil S."/>
            <person name="Perez A."/>
            <person name="Perez Y."/>
            <person name="Pham C."/>
            <person name="Primus E.L."/>
            <person name="Pu L.-L."/>
            <person name="Puazo M."/>
            <person name="Qin X."/>
            <person name="Quiroz J.B."/>
            <person name="Reese J."/>
            <person name="Richards S."/>
            <person name="Rives C.M."/>
            <person name="Robberts R."/>
            <person name="Ruiz S.J."/>
            <person name="Ruiz M.J."/>
            <person name="Santibanez J."/>
            <person name="Schneider B.W."/>
            <person name="Sisson I."/>
            <person name="Smith M."/>
            <person name="Sodergren E."/>
            <person name="Song X.-Z."/>
            <person name="Song B.B."/>
            <person name="Summersgill H."/>
            <person name="Thelus R."/>
            <person name="Thornton R.D."/>
            <person name="Trejos Z.Y."/>
            <person name="Usmani K."/>
            <person name="Vattathil S."/>
            <person name="Villasana D."/>
            <person name="Walker D.L."/>
            <person name="Wang S."/>
            <person name="Wang K."/>
            <person name="White C.S."/>
            <person name="Williams A.C."/>
            <person name="Williamson J."/>
            <person name="Wilson K."/>
            <person name="Woghiren I.O."/>
            <person name="Woodworth J.R."/>
            <person name="Worley K.C."/>
            <person name="Wright R.A."/>
            <person name="Wu W."/>
            <person name="Young L."/>
            <person name="Zhang L."/>
            <person name="Zhang J."/>
            <person name="Zhu Y."/>
            <person name="Muzny D.M."/>
            <person name="Weinstock G."/>
            <person name="Gibbs R.A."/>
        </authorList>
    </citation>
    <scope>NUCLEOTIDE SEQUENCE [LARGE SCALE GENOMIC DNA]</scope>
    <source>
        <strain evidence="3">LSR1</strain>
    </source>
</reference>
<reference evidence="2" key="2">
    <citation type="submission" date="2022-06" db="UniProtKB">
        <authorList>
            <consortium name="EnsemblMetazoa"/>
        </authorList>
    </citation>
    <scope>IDENTIFICATION</scope>
</reference>
<dbReference type="EnsemblMetazoa" id="XM_029486354.1">
    <property type="protein sequence ID" value="XP_029342214.1"/>
    <property type="gene ID" value="LOC107882991"/>
</dbReference>
<evidence type="ECO:0000259" key="1">
    <source>
        <dbReference type="Pfam" id="PF20700"/>
    </source>
</evidence>
<proteinExistence type="predicted"/>
<organism evidence="2 3">
    <name type="scientific">Acyrthosiphon pisum</name>
    <name type="common">Pea aphid</name>
    <dbReference type="NCBI Taxonomy" id="7029"/>
    <lineage>
        <taxon>Eukaryota</taxon>
        <taxon>Metazoa</taxon>
        <taxon>Ecdysozoa</taxon>
        <taxon>Arthropoda</taxon>
        <taxon>Hexapoda</taxon>
        <taxon>Insecta</taxon>
        <taxon>Pterygota</taxon>
        <taxon>Neoptera</taxon>
        <taxon>Paraneoptera</taxon>
        <taxon>Hemiptera</taxon>
        <taxon>Sternorrhyncha</taxon>
        <taxon>Aphidomorpha</taxon>
        <taxon>Aphidoidea</taxon>
        <taxon>Aphididae</taxon>
        <taxon>Macrosiphini</taxon>
        <taxon>Acyrthosiphon</taxon>
    </lineage>
</organism>
<evidence type="ECO:0000313" key="2">
    <source>
        <dbReference type="EnsemblMetazoa" id="XP_029342214.1"/>
    </source>
</evidence>
<dbReference type="RefSeq" id="XP_029342214.1">
    <property type="nucleotide sequence ID" value="XM_029486354.1"/>
</dbReference>
<dbReference type="GeneID" id="107882991"/>
<sequence>MISYLCIELIGTNDVEFINAESSYHDNFTSHQTKSFFASTPFNTKLFTEVVEQENNNTEVNNSFDSLNGRRLVNIRYIFESIQSIKHQGFDCTFRDLEFTKEKRKGFFSTFCFTCKLCGSKETINSEDPSDNVNINANMAVVSAVVNTGQGYGQLEEFAATLNMPVISNRMYQEMHSKVFHYTHKIALEGMLLARKEEGRLAVERGDVDQYGRPKIAVVADGTWSKRSYRTNYNALSGVACIIGAVTKKVIFFGVRNKFCCVCFSAKKLDKEPGPHHCFLNWGGPSTAMEADIIVDGFKHSLEMHNLIYSQLIGDGDSSVMKRLRIAKPYGPNCIVQKVECTNHLLRNYINRLRDLTSKRKNSKGEPIPGYLRKIIQTRLLRLRYAVTEAVKYNRQLQTNIPYETRLMVLKSDLVNGPNHVFGDHTNCRQYFCQGTKEGEDNLVDELKRFELWDDIIRARNLLT</sequence>
<dbReference type="OrthoDB" id="6612265at2759"/>
<dbReference type="InterPro" id="IPR049012">
    <property type="entry name" value="Mutator_transp_dom"/>
</dbReference>
<feature type="domain" description="Mutator-like transposase" evidence="1">
    <location>
        <begin position="69"/>
        <end position="433"/>
    </location>
</feature>